<evidence type="ECO:0000256" key="8">
    <source>
        <dbReference type="SAM" id="Phobius"/>
    </source>
</evidence>
<evidence type="ECO:0000256" key="4">
    <source>
        <dbReference type="ARBA" id="ARBA00022722"/>
    </source>
</evidence>
<comment type="cofactor">
    <cofactor evidence="1">
        <name>a divalent metal cation</name>
        <dbReference type="ChEBI" id="CHEBI:60240"/>
    </cofactor>
</comment>
<evidence type="ECO:0000256" key="1">
    <source>
        <dbReference type="ARBA" id="ARBA00001968"/>
    </source>
</evidence>
<dbReference type="GO" id="GO:0005634">
    <property type="term" value="C:nucleus"/>
    <property type="evidence" value="ECO:0007669"/>
    <property type="project" value="UniProtKB-SubCell"/>
</dbReference>
<keyword evidence="5" id="KW-0479">Metal-binding</keyword>
<protein>
    <recommendedName>
        <fullName evidence="9">DDE Tnp4 domain-containing protein</fullName>
    </recommendedName>
</protein>
<dbReference type="Proteomes" id="UP000694569">
    <property type="component" value="Unplaced"/>
</dbReference>
<keyword evidence="11" id="KW-1185">Reference proteome</keyword>
<dbReference type="Ensembl" id="ENSLLET00000016655.1">
    <property type="protein sequence ID" value="ENSLLEP00000016041.1"/>
    <property type="gene ID" value="ENSLLEG00000010218.1"/>
</dbReference>
<evidence type="ECO:0000256" key="3">
    <source>
        <dbReference type="ARBA" id="ARBA00006958"/>
    </source>
</evidence>
<dbReference type="OrthoDB" id="10061326at2759"/>
<evidence type="ECO:0000256" key="6">
    <source>
        <dbReference type="ARBA" id="ARBA00022801"/>
    </source>
</evidence>
<dbReference type="PANTHER" id="PTHR22930:SF269">
    <property type="entry name" value="NUCLEASE HARBI1-LIKE PROTEIN"/>
    <property type="match status" value="1"/>
</dbReference>
<sequence>MDPAHVFVFGVMGYLYLKRKRKRRTWVHEINAARPTHGHFVTLYRPLRERDPVKFFNYMRMSIASFDELLSRVREPLTKRDTNMRPAIPPEEMIVITLRYLASGCSLKDLHYSFRVGRSTAGEIVRKVCQTIWETMKGECLPRPTHTACLEIAAGFWERANFPNCLGAVDGKHVRIVKPPHSGSLYQNYKHYFSIGLLAVSDANYSFVYVEVGSYGKDSDSTLFRNSTLWNEIESGTLNIPRAAPLPGSDVTVPYAFVGDEAFGLSTHLLRPYSGTHLTVKKRVFNYRLSRARRYVECTFGILTNKWRILHRPLDVQVDFCVDIVKCCCILHNYVRARDGFNFDDTLTVVGLEDDVNYDIIAVNRYSNRYRDALIISSVMQVRCPGSWGAFEFHINDFICLFIIIIVIYIYGIMN</sequence>
<dbReference type="AlphaFoldDB" id="A0A8C5PDD0"/>
<keyword evidence="4" id="KW-0540">Nuclease</keyword>
<dbReference type="GeneTree" id="ENSGT00940000164115"/>
<keyword evidence="8" id="KW-0812">Transmembrane</keyword>
<proteinExistence type="inferred from homology"/>
<evidence type="ECO:0000313" key="11">
    <source>
        <dbReference type="Proteomes" id="UP000694569"/>
    </source>
</evidence>
<dbReference type="GO" id="GO:0046872">
    <property type="term" value="F:metal ion binding"/>
    <property type="evidence" value="ECO:0007669"/>
    <property type="project" value="UniProtKB-KW"/>
</dbReference>
<evidence type="ECO:0000256" key="2">
    <source>
        <dbReference type="ARBA" id="ARBA00004123"/>
    </source>
</evidence>
<evidence type="ECO:0000256" key="7">
    <source>
        <dbReference type="ARBA" id="ARBA00023242"/>
    </source>
</evidence>
<name>A0A8C5PDD0_9ANUR</name>
<evidence type="ECO:0000313" key="10">
    <source>
        <dbReference type="Ensembl" id="ENSLLEP00000016041.1"/>
    </source>
</evidence>
<accession>A0A8C5PDD0</accession>
<dbReference type="Pfam" id="PF13359">
    <property type="entry name" value="DDE_Tnp_4"/>
    <property type="match status" value="1"/>
</dbReference>
<keyword evidence="8" id="KW-1133">Transmembrane helix</keyword>
<dbReference type="InterPro" id="IPR045249">
    <property type="entry name" value="HARBI1-like"/>
</dbReference>
<keyword evidence="6" id="KW-0378">Hydrolase</keyword>
<dbReference type="PANTHER" id="PTHR22930">
    <property type="match status" value="1"/>
</dbReference>
<comment type="subcellular location">
    <subcellularLocation>
        <location evidence="2">Nucleus</location>
    </subcellularLocation>
</comment>
<dbReference type="InterPro" id="IPR027806">
    <property type="entry name" value="HARBI1_dom"/>
</dbReference>
<keyword evidence="7" id="KW-0539">Nucleus</keyword>
<dbReference type="GO" id="GO:0004518">
    <property type="term" value="F:nuclease activity"/>
    <property type="evidence" value="ECO:0007669"/>
    <property type="project" value="UniProtKB-KW"/>
</dbReference>
<reference evidence="10" key="1">
    <citation type="submission" date="2025-08" db="UniProtKB">
        <authorList>
            <consortium name="Ensembl"/>
        </authorList>
    </citation>
    <scope>IDENTIFICATION</scope>
</reference>
<dbReference type="GO" id="GO:0016787">
    <property type="term" value="F:hydrolase activity"/>
    <property type="evidence" value="ECO:0007669"/>
    <property type="project" value="UniProtKB-KW"/>
</dbReference>
<feature type="domain" description="DDE Tnp4" evidence="9">
    <location>
        <begin position="169"/>
        <end position="333"/>
    </location>
</feature>
<feature type="transmembrane region" description="Helical" evidence="8">
    <location>
        <begin position="393"/>
        <end position="414"/>
    </location>
</feature>
<reference evidence="10" key="2">
    <citation type="submission" date="2025-09" db="UniProtKB">
        <authorList>
            <consortium name="Ensembl"/>
        </authorList>
    </citation>
    <scope>IDENTIFICATION</scope>
</reference>
<organism evidence="10 11">
    <name type="scientific">Leptobrachium leishanense</name>
    <name type="common">Leishan spiny toad</name>
    <dbReference type="NCBI Taxonomy" id="445787"/>
    <lineage>
        <taxon>Eukaryota</taxon>
        <taxon>Metazoa</taxon>
        <taxon>Chordata</taxon>
        <taxon>Craniata</taxon>
        <taxon>Vertebrata</taxon>
        <taxon>Euteleostomi</taxon>
        <taxon>Amphibia</taxon>
        <taxon>Batrachia</taxon>
        <taxon>Anura</taxon>
        <taxon>Pelobatoidea</taxon>
        <taxon>Megophryidae</taxon>
        <taxon>Leptobrachium</taxon>
    </lineage>
</organism>
<keyword evidence="8" id="KW-0472">Membrane</keyword>
<comment type="similarity">
    <text evidence="3">Belongs to the HARBI1 family.</text>
</comment>
<evidence type="ECO:0000259" key="9">
    <source>
        <dbReference type="Pfam" id="PF13359"/>
    </source>
</evidence>
<evidence type="ECO:0000256" key="5">
    <source>
        <dbReference type="ARBA" id="ARBA00022723"/>
    </source>
</evidence>